<comment type="caution">
    <text evidence="2">The sequence shown here is derived from an EMBL/GenBank/DDBJ whole genome shotgun (WGS) entry which is preliminary data.</text>
</comment>
<gene>
    <name evidence="2" type="ORF">FB459_2799</name>
</gene>
<dbReference type="Proteomes" id="UP000320806">
    <property type="component" value="Unassembled WGS sequence"/>
</dbReference>
<dbReference type="RefSeq" id="WP_141928873.1">
    <property type="nucleotide sequence ID" value="NZ_BAABCI010000022.1"/>
</dbReference>
<dbReference type="EMBL" id="VFMO01000001">
    <property type="protein sequence ID" value="TQJ15262.1"/>
    <property type="molecule type" value="Genomic_DNA"/>
</dbReference>
<protein>
    <submittedName>
        <fullName evidence="2">Putative hydrolase of the HAD superfamily</fullName>
    </submittedName>
</protein>
<dbReference type="Pfam" id="PF00702">
    <property type="entry name" value="Hydrolase"/>
    <property type="match status" value="1"/>
</dbReference>
<dbReference type="InterPro" id="IPR023214">
    <property type="entry name" value="HAD_sf"/>
</dbReference>
<dbReference type="InterPro" id="IPR006439">
    <property type="entry name" value="HAD-SF_hydro_IA"/>
</dbReference>
<dbReference type="PANTHER" id="PTHR43316">
    <property type="entry name" value="HYDROLASE, HALOACID DELAHOGENASE-RELATED"/>
    <property type="match status" value="1"/>
</dbReference>
<dbReference type="Gene3D" id="3.40.50.1000">
    <property type="entry name" value="HAD superfamily/HAD-like"/>
    <property type="match status" value="1"/>
</dbReference>
<dbReference type="NCBIfam" id="TIGR01549">
    <property type="entry name" value="HAD-SF-IA-v1"/>
    <property type="match status" value="1"/>
</dbReference>
<proteinExistence type="predicted"/>
<reference evidence="2 3" key="1">
    <citation type="submission" date="2019-06" db="EMBL/GenBank/DDBJ databases">
        <title>Sequencing the genomes of 1000 actinobacteria strains.</title>
        <authorList>
            <person name="Klenk H.-P."/>
        </authorList>
    </citation>
    <scope>NUCLEOTIDE SEQUENCE [LARGE SCALE GENOMIC DNA]</scope>
    <source>
        <strain evidence="2 3">DSM 19828</strain>
    </source>
</reference>
<accession>A0A542EIU3</accession>
<evidence type="ECO:0000313" key="3">
    <source>
        <dbReference type="Proteomes" id="UP000320806"/>
    </source>
</evidence>
<dbReference type="SFLD" id="SFLDS00003">
    <property type="entry name" value="Haloacid_Dehalogenase"/>
    <property type="match status" value="1"/>
</dbReference>
<sequence>MIRAVIFDWGGTLTPWHGDIDYEREWLGYAQAWGVPDPQEMVGRIVTAGQAAWARAREQHTSASVESILRDAGVDPTDARHEAGLAAHLAFWDEHTYTDPLVRPMWERLRDMDIRIGVLSNTIWSREHHRGIFERDGVLDLIDGDVYSSEIPWAKPHPDAFRAAADAVGVAPEHCAYVGDRPFEDVHGSKQVGMKAILVPHSDIPREQQVPVEVEPDAVVQTIDEVADHVERWR</sequence>
<dbReference type="PANTHER" id="PTHR43316:SF3">
    <property type="entry name" value="HALOACID DEHALOGENASE, TYPE II (AFU_ORTHOLOGUE AFUA_2G07750)-RELATED"/>
    <property type="match status" value="1"/>
</dbReference>
<dbReference type="OrthoDB" id="9810501at2"/>
<name>A0A542EIU3_9MICO</name>
<dbReference type="GO" id="GO:0016787">
    <property type="term" value="F:hydrolase activity"/>
    <property type="evidence" value="ECO:0007669"/>
    <property type="project" value="UniProtKB-KW"/>
</dbReference>
<dbReference type="InterPro" id="IPR051540">
    <property type="entry name" value="S-2-haloacid_dehalogenase"/>
</dbReference>
<dbReference type="SFLD" id="SFLDG01129">
    <property type="entry name" value="C1.5:_HAD__Beta-PGM__Phosphata"/>
    <property type="match status" value="1"/>
</dbReference>
<evidence type="ECO:0000256" key="1">
    <source>
        <dbReference type="ARBA" id="ARBA00022801"/>
    </source>
</evidence>
<evidence type="ECO:0000313" key="2">
    <source>
        <dbReference type="EMBL" id="TQJ15262.1"/>
    </source>
</evidence>
<dbReference type="SUPFAM" id="SSF56784">
    <property type="entry name" value="HAD-like"/>
    <property type="match status" value="1"/>
</dbReference>
<dbReference type="AlphaFoldDB" id="A0A542EIU3"/>
<dbReference type="PRINTS" id="PR00413">
    <property type="entry name" value="HADHALOGNASE"/>
</dbReference>
<keyword evidence="3" id="KW-1185">Reference proteome</keyword>
<organism evidence="2 3">
    <name type="scientific">Yimella lutea</name>
    <dbReference type="NCBI Taxonomy" id="587872"/>
    <lineage>
        <taxon>Bacteria</taxon>
        <taxon>Bacillati</taxon>
        <taxon>Actinomycetota</taxon>
        <taxon>Actinomycetes</taxon>
        <taxon>Micrococcales</taxon>
        <taxon>Dermacoccaceae</taxon>
        <taxon>Yimella</taxon>
    </lineage>
</organism>
<keyword evidence="1 2" id="KW-0378">Hydrolase</keyword>
<dbReference type="InterPro" id="IPR036412">
    <property type="entry name" value="HAD-like_sf"/>
</dbReference>